<reference evidence="3" key="1">
    <citation type="submission" date="2017-08" db="EMBL/GenBank/DDBJ databases">
        <authorList>
            <person name="Varghese N."/>
            <person name="Submissions S."/>
        </authorList>
    </citation>
    <scope>NUCLEOTIDE SEQUENCE [LARGE SCALE GENOMIC DNA]</scope>
    <source>
        <strain evidence="3">DSM 23173</strain>
    </source>
</reference>
<dbReference type="PANTHER" id="PTHR22642">
    <property type="entry name" value="IMIDAZOLONEPROPIONASE"/>
    <property type="match status" value="1"/>
</dbReference>
<organism evidence="2 3">
    <name type="scientific">Salinicoccus kekensis</name>
    <dbReference type="NCBI Taxonomy" id="714307"/>
    <lineage>
        <taxon>Bacteria</taxon>
        <taxon>Bacillati</taxon>
        <taxon>Bacillota</taxon>
        <taxon>Bacilli</taxon>
        <taxon>Bacillales</taxon>
        <taxon>Staphylococcaceae</taxon>
        <taxon>Salinicoccus</taxon>
    </lineage>
</organism>
<name>A0A285USS6_9STAP</name>
<dbReference type="PANTHER" id="PTHR22642:SF2">
    <property type="entry name" value="PROTEIN LONG AFTER FAR-RED 3"/>
    <property type="match status" value="1"/>
</dbReference>
<dbReference type="InterPro" id="IPR032466">
    <property type="entry name" value="Metal_Hydrolase"/>
</dbReference>
<keyword evidence="3" id="KW-1185">Reference proteome</keyword>
<evidence type="ECO:0000259" key="1">
    <source>
        <dbReference type="Pfam" id="PF07969"/>
    </source>
</evidence>
<dbReference type="CDD" id="cd01300">
    <property type="entry name" value="YtcJ_like"/>
    <property type="match status" value="1"/>
</dbReference>
<proteinExistence type="predicted"/>
<dbReference type="Pfam" id="PF07969">
    <property type="entry name" value="Amidohydro_3"/>
    <property type="match status" value="1"/>
</dbReference>
<dbReference type="InterPro" id="IPR011059">
    <property type="entry name" value="Metal-dep_hydrolase_composite"/>
</dbReference>
<dbReference type="InterPro" id="IPR013108">
    <property type="entry name" value="Amidohydro_3"/>
</dbReference>
<evidence type="ECO:0000313" key="2">
    <source>
        <dbReference type="EMBL" id="SOC44843.1"/>
    </source>
</evidence>
<evidence type="ECO:0000313" key="3">
    <source>
        <dbReference type="Proteomes" id="UP000219412"/>
    </source>
</evidence>
<dbReference type="SUPFAM" id="SSF51556">
    <property type="entry name" value="Metallo-dependent hydrolases"/>
    <property type="match status" value="1"/>
</dbReference>
<dbReference type="GO" id="GO:0016810">
    <property type="term" value="F:hydrolase activity, acting on carbon-nitrogen (but not peptide) bonds"/>
    <property type="evidence" value="ECO:0007669"/>
    <property type="project" value="InterPro"/>
</dbReference>
<sequence length="539" mass="60574">MDNIKLIINAKVLDVINGTHELSSVEIKDGRIAAIEPQKNYRVDEGEGILDLTGKFLSPGFIDTHSHLVMYSNFRRQLNCSPENVSSIEDMVEKFKAEQDVILRDGWLRGYGYNEFELAEQRHPNRFDLDRISTEIPIYVQHSSAHMGAVNTKALELMGVGLDDPDPEGGRFERDESGQVNGVLFEFPALDKAKAVLPEIDAGDLANDIEGGIAEYQSRGITSATEMCVGLLNGINDWHAAIEYLKRPQHFRTRFVIDYKLLLNDPAFEGETGDSLREKLESLSEGFATLGGAKFFNDGSIQIHTAALREDYYDGTKSDDTQFTEEELIELFTHFQKLGYPLITHANGDKAAEAVIDAYVKTRDHKRTKIQNRVEHLQTVNKKDIKKMVNNDIGGSFFMNHIYYFGDVHKAKFLGPERAENLEPVRWAEDAGMTFTIHSDCPVTDISPLHSIGIAVDRKTRNGDVLGEKQKLTRVEAYRKMTLDAAKLNGTDDVEGTVEVGKYADFAVLSHNPFKESNTLSDDLVQMTIVDGRIVYKRF</sequence>
<dbReference type="Proteomes" id="UP000219412">
    <property type="component" value="Unassembled WGS sequence"/>
</dbReference>
<dbReference type="SUPFAM" id="SSF51338">
    <property type="entry name" value="Composite domain of metallo-dependent hydrolases"/>
    <property type="match status" value="1"/>
</dbReference>
<dbReference type="AlphaFoldDB" id="A0A285USS6"/>
<dbReference type="RefSeq" id="WP_097042632.1">
    <property type="nucleotide sequence ID" value="NZ_OBQF01000007.1"/>
</dbReference>
<dbReference type="Gene3D" id="2.30.40.10">
    <property type="entry name" value="Urease, subunit C, domain 1"/>
    <property type="match status" value="1"/>
</dbReference>
<feature type="domain" description="Amidohydrolase 3" evidence="1">
    <location>
        <begin position="49"/>
        <end position="536"/>
    </location>
</feature>
<accession>A0A285USS6</accession>
<dbReference type="EMBL" id="OBQF01000007">
    <property type="protein sequence ID" value="SOC44843.1"/>
    <property type="molecule type" value="Genomic_DNA"/>
</dbReference>
<protein>
    <recommendedName>
        <fullName evidence="1">Amidohydrolase 3 domain-containing protein</fullName>
    </recommendedName>
</protein>
<dbReference type="Gene3D" id="3.10.310.70">
    <property type="match status" value="1"/>
</dbReference>
<dbReference type="Gene3D" id="3.20.20.140">
    <property type="entry name" value="Metal-dependent hydrolases"/>
    <property type="match status" value="1"/>
</dbReference>
<dbReference type="InterPro" id="IPR033932">
    <property type="entry name" value="YtcJ-like"/>
</dbReference>
<dbReference type="OrthoDB" id="9767366at2"/>
<gene>
    <name evidence="2" type="ORF">SAMN05878391_2493</name>
</gene>